<dbReference type="EMBL" id="CP110636">
    <property type="protein sequence ID" value="UZJ30543.1"/>
    <property type="molecule type" value="Genomic_DNA"/>
</dbReference>
<name>A0ABY6PAB4_9ACTN</name>
<feature type="compositionally biased region" description="Low complexity" evidence="1">
    <location>
        <begin position="44"/>
        <end position="54"/>
    </location>
</feature>
<reference evidence="2" key="1">
    <citation type="submission" date="2022-11" db="EMBL/GenBank/DDBJ databases">
        <title>Identification and genomic analyses of a novel endophytic actinobacterium Streptomyces endophytica sp. nov. with potential for biocontrol of Yam anthracnose.</title>
        <authorList>
            <person name="Huang X."/>
        </authorList>
    </citation>
    <scope>NUCLEOTIDE SEQUENCE</scope>
    <source>
        <strain evidence="2">HNM0140</strain>
    </source>
</reference>
<protein>
    <submittedName>
        <fullName evidence="2">Uncharacterized protein</fullName>
    </submittedName>
</protein>
<organism evidence="2 3">
    <name type="scientific">Streptomyces endophytica</name>
    <dbReference type="NCBI Taxonomy" id="2991496"/>
    <lineage>
        <taxon>Bacteria</taxon>
        <taxon>Bacillati</taxon>
        <taxon>Actinomycetota</taxon>
        <taxon>Actinomycetes</taxon>
        <taxon>Kitasatosporales</taxon>
        <taxon>Streptomycetaceae</taxon>
        <taxon>Streptomyces</taxon>
    </lineage>
</organism>
<gene>
    <name evidence="2" type="ORF">OJ254_09485</name>
</gene>
<evidence type="ECO:0000313" key="3">
    <source>
        <dbReference type="Proteomes" id="UP001164959"/>
    </source>
</evidence>
<evidence type="ECO:0000313" key="2">
    <source>
        <dbReference type="EMBL" id="UZJ30543.1"/>
    </source>
</evidence>
<proteinExistence type="predicted"/>
<dbReference type="Proteomes" id="UP001164959">
    <property type="component" value="Chromosome"/>
</dbReference>
<accession>A0ABY6PAB4</accession>
<sequence>MTTTATTGAVWAVRGRRRVRVTPCRAAGSGTSIAVTVSVGESGESGGAAPAADAHFSSRDTGATGEHAHAAIGAHAGVDDHFAVDADACTDERWLVCADVLHGGRPWPAGSAVAWARELLLRYPGCRLAGLPLIGGGWVVAERLGGCRLHPKVFRRSPRTHPERARAAWEYSLMASCLHGLVVTGHSLDELLPLTVLAFARHGAPPAR</sequence>
<feature type="region of interest" description="Disordered" evidence="1">
    <location>
        <begin position="44"/>
        <end position="65"/>
    </location>
</feature>
<keyword evidence="3" id="KW-1185">Reference proteome</keyword>
<dbReference type="RefSeq" id="WP_265361978.1">
    <property type="nucleotide sequence ID" value="NZ_CP110636.1"/>
</dbReference>
<evidence type="ECO:0000256" key="1">
    <source>
        <dbReference type="SAM" id="MobiDB-lite"/>
    </source>
</evidence>